<evidence type="ECO:0000313" key="1">
    <source>
        <dbReference type="EMBL" id="QGG51117.1"/>
    </source>
</evidence>
<dbReference type="EMBL" id="CP045835">
    <property type="protein sequence ID" value="QGG51117.1"/>
    <property type="molecule type" value="Genomic_DNA"/>
</dbReference>
<reference evidence="1 2" key="1">
    <citation type="submission" date="2019-11" db="EMBL/GenBank/DDBJ databases">
        <title>Whole Genome Sequencing and Comparative Genomic Analyses of Lysinibacillus pakistanensis LZH-9, a Halotolerant Strain with Excellent COD Removal Capability.</title>
        <authorList>
            <person name="Zhou H."/>
        </authorList>
    </citation>
    <scope>NUCLEOTIDE SEQUENCE [LARGE SCALE GENOMIC DNA]</scope>
    <source>
        <strain evidence="1 2">LZH-9</strain>
    </source>
</reference>
<dbReference type="PROSITE" id="PS51257">
    <property type="entry name" value="PROKAR_LIPOPROTEIN"/>
    <property type="match status" value="1"/>
</dbReference>
<evidence type="ECO:0000313" key="2">
    <source>
        <dbReference type="Proteomes" id="UP000373269"/>
    </source>
</evidence>
<accession>A0ABX6D8Q2</accession>
<protein>
    <submittedName>
        <fullName evidence="1">DUF4362 domain-containing protein</fullName>
    </submittedName>
</protein>
<name>A0ABX6D8Q2_9BACI</name>
<dbReference type="Proteomes" id="UP000373269">
    <property type="component" value="Chromosome"/>
</dbReference>
<proteinExistence type="predicted"/>
<keyword evidence="2" id="KW-1185">Reference proteome</keyword>
<sequence length="153" mass="18376">MKKRWMVMKKIYVVLFFILIISGCDVPNQSQDINMDPDIFPYPQLLEDINDKQGEIENKERFEKFYNNVQQNKSDRIRLVRYTHEGNLVFYYLEYQKEIIYLTIDTRSDINEQKSYIQTNCDSLKKVQTNINEKYSLEGCDQPIDNNLLIIEK</sequence>
<dbReference type="InterPro" id="IPR025372">
    <property type="entry name" value="DUF4362"/>
</dbReference>
<dbReference type="Pfam" id="PF14275">
    <property type="entry name" value="DUF4362"/>
    <property type="match status" value="1"/>
</dbReference>
<gene>
    <name evidence="1" type="ORF">GDS87_09145</name>
</gene>
<organism evidence="1 2">
    <name type="scientific">Lysinibacillus pakistanensis</name>
    <dbReference type="NCBI Taxonomy" id="759811"/>
    <lineage>
        <taxon>Bacteria</taxon>
        <taxon>Bacillati</taxon>
        <taxon>Bacillota</taxon>
        <taxon>Bacilli</taxon>
        <taxon>Bacillales</taxon>
        <taxon>Bacillaceae</taxon>
        <taxon>Lysinibacillus</taxon>
    </lineage>
</organism>